<dbReference type="InterPro" id="IPR029058">
    <property type="entry name" value="AB_hydrolase_fold"/>
</dbReference>
<dbReference type="HOGENOM" id="CLU_093126_0_0_11"/>
<evidence type="ECO:0000313" key="6">
    <source>
        <dbReference type="Proteomes" id="UP000325763"/>
    </source>
</evidence>
<dbReference type="Pfam" id="PF12146">
    <property type="entry name" value="Hydrolase_4"/>
    <property type="match status" value="1"/>
</dbReference>
<dbReference type="Proteomes" id="UP000325763">
    <property type="component" value="Chromosome"/>
</dbReference>
<dbReference type="GO" id="GO:0016787">
    <property type="term" value="F:hydrolase activity"/>
    <property type="evidence" value="ECO:0007669"/>
    <property type="project" value="UniProtKB-KW"/>
</dbReference>
<name>A0A0B5DK40_9ACTN</name>
<gene>
    <name evidence="4" type="ORF">CP978_10615</name>
    <name evidence="3" type="ORF">SNOD_10275</name>
</gene>
<keyword evidence="4" id="KW-0378">Hydrolase</keyword>
<dbReference type="STRING" id="40318.SNOD_10275"/>
<feature type="region of interest" description="Disordered" evidence="1">
    <location>
        <begin position="1"/>
        <end position="23"/>
    </location>
</feature>
<sequence>MSRLSSFSYDAQELPRVSGPPAAVAPAGEQLSGVYGDGARPGAATAVVLHGAGTGSTRRLLPLLEDFVARGCHGLAFDFSGHGASTGRTAELSLQRRFEQAVGVIDARAPADGPLVLVGFSMSGQTVADLARHYGRRVVAIGLCAPAVYAAAAWTVPFGDGTGRFTRILRTPESWRSAPALEALRAYEGRAVLAVPGTDAVIPGAVTTAIAAALTARAAFTRLDLPDADHALGLWFRDHPEDRTLFVDAVLTDGVRAAGGT</sequence>
<evidence type="ECO:0000256" key="1">
    <source>
        <dbReference type="SAM" id="MobiDB-lite"/>
    </source>
</evidence>
<reference evidence="5" key="1">
    <citation type="submission" date="2014-09" db="EMBL/GenBank/DDBJ databases">
        <title>Sequence of the Streptomyces nodosus genome.</title>
        <authorList>
            <person name="Sweeney P."/>
            <person name="Stephens N."/>
            <person name="Murphy C."/>
            <person name="Caffrey P."/>
        </authorList>
    </citation>
    <scope>NUCLEOTIDE SEQUENCE [LARGE SCALE GENOMIC DNA]</scope>
    <source>
        <strain evidence="5">ATCC 14899</strain>
    </source>
</reference>
<evidence type="ECO:0000313" key="4">
    <source>
        <dbReference type="EMBL" id="QEV38954.1"/>
    </source>
</evidence>
<feature type="domain" description="Serine aminopeptidase S33" evidence="2">
    <location>
        <begin position="44"/>
        <end position="154"/>
    </location>
</feature>
<protein>
    <submittedName>
        <fullName evidence="4">Alpha/beta hydrolase</fullName>
    </submittedName>
</protein>
<reference evidence="4 6" key="3">
    <citation type="submission" date="2017-09" db="EMBL/GenBank/DDBJ databases">
        <title>Streptomyces genome completion.</title>
        <authorList>
            <person name="Lee N."/>
            <person name="Cho B.-K."/>
        </authorList>
    </citation>
    <scope>NUCLEOTIDE SEQUENCE [LARGE SCALE GENOMIC DNA]</scope>
    <source>
        <strain evidence="4 6">ATCC 14899</strain>
    </source>
</reference>
<dbReference type="KEGG" id="snq:CP978_10615"/>
<dbReference type="Proteomes" id="UP000031526">
    <property type="component" value="Chromosome"/>
</dbReference>
<evidence type="ECO:0000259" key="2">
    <source>
        <dbReference type="Pfam" id="PF12146"/>
    </source>
</evidence>
<accession>A0A0B5DK40</accession>
<organism evidence="3 5">
    <name type="scientific">Streptomyces nodosus</name>
    <dbReference type="NCBI Taxonomy" id="40318"/>
    <lineage>
        <taxon>Bacteria</taxon>
        <taxon>Bacillati</taxon>
        <taxon>Actinomycetota</taxon>
        <taxon>Actinomycetes</taxon>
        <taxon>Kitasatosporales</taxon>
        <taxon>Streptomycetaceae</taxon>
        <taxon>Streptomyces</taxon>
    </lineage>
</organism>
<keyword evidence="5" id="KW-1185">Reference proteome</keyword>
<dbReference type="OrthoDB" id="4706173at2"/>
<evidence type="ECO:0000313" key="3">
    <source>
        <dbReference type="EMBL" id="AJE40387.1"/>
    </source>
</evidence>
<proteinExistence type="predicted"/>
<dbReference type="AlphaFoldDB" id="A0A0B5DK40"/>
<reference evidence="3 5" key="2">
    <citation type="journal article" date="2016" name="Appl. Microbiol. Biotechnol.">
        <title>Exploiting the genome sequence of Streptomyces nodosus for enhanced antibiotic production.</title>
        <authorList>
            <person name="Sweeney P."/>
            <person name="Murphy C.D."/>
            <person name="Caffrey P."/>
        </authorList>
    </citation>
    <scope>NUCLEOTIDE SEQUENCE [LARGE SCALE GENOMIC DNA]</scope>
    <source>
        <strain evidence="3 5">ATCC 14899</strain>
    </source>
</reference>
<dbReference type="SUPFAM" id="SSF53474">
    <property type="entry name" value="alpha/beta-Hydrolases"/>
    <property type="match status" value="1"/>
</dbReference>
<dbReference type="RefSeq" id="WP_043439772.1">
    <property type="nucleotide sequence ID" value="NZ_CP009313.1"/>
</dbReference>
<dbReference type="EMBL" id="CP023747">
    <property type="protein sequence ID" value="QEV38954.1"/>
    <property type="molecule type" value="Genomic_DNA"/>
</dbReference>
<dbReference type="EMBL" id="CP009313">
    <property type="protein sequence ID" value="AJE40387.1"/>
    <property type="molecule type" value="Genomic_DNA"/>
</dbReference>
<dbReference type="InterPro" id="IPR022742">
    <property type="entry name" value="Hydrolase_4"/>
</dbReference>
<dbReference type="Gene3D" id="3.40.50.1820">
    <property type="entry name" value="alpha/beta hydrolase"/>
    <property type="match status" value="1"/>
</dbReference>
<evidence type="ECO:0000313" key="5">
    <source>
        <dbReference type="Proteomes" id="UP000031526"/>
    </source>
</evidence>